<proteinExistence type="predicted"/>
<dbReference type="EMBL" id="ML145124">
    <property type="protein sequence ID" value="TBU58472.1"/>
    <property type="molecule type" value="Genomic_DNA"/>
</dbReference>
<protein>
    <submittedName>
        <fullName evidence="2">Uncharacterized protein</fullName>
    </submittedName>
</protein>
<organism evidence="2 3">
    <name type="scientific">Dichomitus squalens</name>
    <dbReference type="NCBI Taxonomy" id="114155"/>
    <lineage>
        <taxon>Eukaryota</taxon>
        <taxon>Fungi</taxon>
        <taxon>Dikarya</taxon>
        <taxon>Basidiomycota</taxon>
        <taxon>Agaricomycotina</taxon>
        <taxon>Agaricomycetes</taxon>
        <taxon>Polyporales</taxon>
        <taxon>Polyporaceae</taxon>
        <taxon>Dichomitus</taxon>
    </lineage>
</organism>
<evidence type="ECO:0000313" key="2">
    <source>
        <dbReference type="EMBL" id="TBU58472.1"/>
    </source>
</evidence>
<keyword evidence="1" id="KW-0472">Membrane</keyword>
<keyword evidence="1" id="KW-0812">Transmembrane</keyword>
<dbReference type="AlphaFoldDB" id="A0A4Q9PV34"/>
<accession>A0A4Q9PV34</accession>
<feature type="transmembrane region" description="Helical" evidence="1">
    <location>
        <begin position="12"/>
        <end position="34"/>
    </location>
</feature>
<evidence type="ECO:0000313" key="3">
    <source>
        <dbReference type="Proteomes" id="UP000292082"/>
    </source>
</evidence>
<name>A0A4Q9PV34_9APHY</name>
<gene>
    <name evidence="2" type="ORF">BD310DRAFT_478454</name>
</gene>
<keyword evidence="3" id="KW-1185">Reference proteome</keyword>
<evidence type="ECO:0000256" key="1">
    <source>
        <dbReference type="SAM" id="Phobius"/>
    </source>
</evidence>
<reference evidence="2 3" key="1">
    <citation type="submission" date="2019-01" db="EMBL/GenBank/DDBJ databases">
        <title>Draft genome sequences of three monokaryotic isolates of the white-rot basidiomycete fungus Dichomitus squalens.</title>
        <authorList>
            <consortium name="DOE Joint Genome Institute"/>
            <person name="Lopez S.C."/>
            <person name="Andreopoulos B."/>
            <person name="Pangilinan J."/>
            <person name="Lipzen A."/>
            <person name="Riley R."/>
            <person name="Ahrendt S."/>
            <person name="Ng V."/>
            <person name="Barry K."/>
            <person name="Daum C."/>
            <person name="Grigoriev I.V."/>
            <person name="Hilden K.S."/>
            <person name="Makela M.R."/>
            <person name="de Vries R.P."/>
        </authorList>
    </citation>
    <scope>NUCLEOTIDE SEQUENCE [LARGE SCALE GENOMIC DNA]</scope>
    <source>
        <strain evidence="2 3">CBS 464.89</strain>
    </source>
</reference>
<sequence>MEGPRRILSAKNSLAVSGVVGLLFVSIPLGQILIQCGVDWLRSHPAASFASTSTRIVAGVHAPPDARCPEGLSGPVPGMMHGITELEGSRIAIRPGAEADRSHLIIARRGRLLKSRHPRRSTLTYWSSRVVYAPRAI</sequence>
<keyword evidence="1" id="KW-1133">Transmembrane helix</keyword>
<dbReference type="Proteomes" id="UP000292082">
    <property type="component" value="Unassembled WGS sequence"/>
</dbReference>